<evidence type="ECO:0000313" key="1">
    <source>
        <dbReference type="EMBL" id="MED6255956.1"/>
    </source>
</evidence>
<reference evidence="1 2" key="1">
    <citation type="submission" date="2021-07" db="EMBL/GenBank/DDBJ databases">
        <authorList>
            <person name="Palmer J.M."/>
        </authorList>
    </citation>
    <scope>NUCLEOTIDE SEQUENCE [LARGE SCALE GENOMIC DNA]</scope>
    <source>
        <strain evidence="1 2">AT_MEX2019</strain>
        <tissue evidence="1">Muscle</tissue>
    </source>
</reference>
<proteinExistence type="predicted"/>
<keyword evidence="2" id="KW-1185">Reference proteome</keyword>
<evidence type="ECO:0000313" key="2">
    <source>
        <dbReference type="Proteomes" id="UP001345963"/>
    </source>
</evidence>
<comment type="caution">
    <text evidence="1">The sequence shown here is derived from an EMBL/GenBank/DDBJ whole genome shotgun (WGS) entry which is preliminary data.</text>
</comment>
<gene>
    <name evidence="1" type="ORF">ATANTOWER_017532</name>
</gene>
<sequence length="120" mass="13573">MHVAAVERKNCLQFNSIFFFSSASSQHAVSRHFTKSVQSKSYRFQVGCKVSLTGRNFQENQAQCEQSSAMTNWGFQKTGHSHKNNIEALIQENFLCENKTLKVVVAALVASSRRETQISR</sequence>
<protein>
    <submittedName>
        <fullName evidence="1">Uncharacterized protein</fullName>
    </submittedName>
</protein>
<dbReference type="EMBL" id="JAHUTI010072464">
    <property type="protein sequence ID" value="MED6255956.1"/>
    <property type="molecule type" value="Genomic_DNA"/>
</dbReference>
<name>A0ABU7BZM6_9TELE</name>
<organism evidence="1 2">
    <name type="scientific">Ataeniobius toweri</name>
    <dbReference type="NCBI Taxonomy" id="208326"/>
    <lineage>
        <taxon>Eukaryota</taxon>
        <taxon>Metazoa</taxon>
        <taxon>Chordata</taxon>
        <taxon>Craniata</taxon>
        <taxon>Vertebrata</taxon>
        <taxon>Euteleostomi</taxon>
        <taxon>Actinopterygii</taxon>
        <taxon>Neopterygii</taxon>
        <taxon>Teleostei</taxon>
        <taxon>Neoteleostei</taxon>
        <taxon>Acanthomorphata</taxon>
        <taxon>Ovalentaria</taxon>
        <taxon>Atherinomorphae</taxon>
        <taxon>Cyprinodontiformes</taxon>
        <taxon>Goodeidae</taxon>
        <taxon>Ataeniobius</taxon>
    </lineage>
</organism>
<accession>A0ABU7BZM6</accession>
<dbReference type="Proteomes" id="UP001345963">
    <property type="component" value="Unassembled WGS sequence"/>
</dbReference>